<dbReference type="AlphaFoldDB" id="A0A4Q1ARH7"/>
<dbReference type="RefSeq" id="WP_164971017.1">
    <property type="nucleotide sequence ID" value="NZ_NXIE01000004.1"/>
</dbReference>
<dbReference type="Pfam" id="PF13180">
    <property type="entry name" value="PDZ_2"/>
    <property type="match status" value="1"/>
</dbReference>
<comment type="caution">
    <text evidence="3">The sequence shown here is derived from an EMBL/GenBank/DDBJ whole genome shotgun (WGS) entry which is preliminary data.</text>
</comment>
<keyword evidence="4" id="KW-1185">Reference proteome</keyword>
<dbReference type="EMBL" id="NXIE01000004">
    <property type="protein sequence ID" value="RXK12174.1"/>
    <property type="molecule type" value="Genomic_DNA"/>
</dbReference>
<evidence type="ECO:0000313" key="4">
    <source>
        <dbReference type="Proteomes" id="UP000289718"/>
    </source>
</evidence>
<evidence type="ECO:0000313" key="3">
    <source>
        <dbReference type="EMBL" id="RXK12174.1"/>
    </source>
</evidence>
<dbReference type="Gene3D" id="2.30.42.10">
    <property type="match status" value="1"/>
</dbReference>
<sequence length="272" mass="31870">MNINYNKVFTFSKPLFILLLISYFISMLFFIFLPKSSIEFEASNVNTLTYNEYKGFYSQSSNINLENRTKKQVGNIKKLSDYRLKAIYAKEDLSGWIIVENIKSNDSLILEQDSKLDNYILKKLYKNYVVFLRDEVEYKLVIPEDSSIKYEMQRMNNNIKEKVIVNGNKVKLERSYLNQYVTNIEKVWNNIAISDYKINGKLDGFIVNKINKSSVFAKLGLKKGDIIKSVNGNKLKSYADAFKVYNNINKIDYLSLEIQRNKELMEISYEID</sequence>
<keyword evidence="1" id="KW-0472">Membrane</keyword>
<evidence type="ECO:0000259" key="2">
    <source>
        <dbReference type="Pfam" id="PF13180"/>
    </source>
</evidence>
<dbReference type="SUPFAM" id="SSF50156">
    <property type="entry name" value="PDZ domain-like"/>
    <property type="match status" value="1"/>
</dbReference>
<accession>A0A4Q1ARH7</accession>
<dbReference type="InterPro" id="IPR001478">
    <property type="entry name" value="PDZ"/>
</dbReference>
<protein>
    <recommendedName>
        <fullName evidence="2">PDZ domain-containing protein</fullName>
    </recommendedName>
</protein>
<organism evidence="3 4">
    <name type="scientific">Halarcobacter mediterraneus</name>
    <dbReference type="NCBI Taxonomy" id="2023153"/>
    <lineage>
        <taxon>Bacteria</taxon>
        <taxon>Pseudomonadati</taxon>
        <taxon>Campylobacterota</taxon>
        <taxon>Epsilonproteobacteria</taxon>
        <taxon>Campylobacterales</taxon>
        <taxon>Arcobacteraceae</taxon>
        <taxon>Halarcobacter</taxon>
    </lineage>
</organism>
<dbReference type="InterPro" id="IPR036034">
    <property type="entry name" value="PDZ_sf"/>
</dbReference>
<dbReference type="Proteomes" id="UP000289718">
    <property type="component" value="Unassembled WGS sequence"/>
</dbReference>
<name>A0A4Q1ARH7_9BACT</name>
<proteinExistence type="predicted"/>
<feature type="domain" description="PDZ" evidence="2">
    <location>
        <begin position="203"/>
        <end position="268"/>
    </location>
</feature>
<feature type="transmembrane region" description="Helical" evidence="1">
    <location>
        <begin position="15"/>
        <end position="33"/>
    </location>
</feature>
<evidence type="ECO:0000256" key="1">
    <source>
        <dbReference type="SAM" id="Phobius"/>
    </source>
</evidence>
<keyword evidence="1" id="KW-1133">Transmembrane helix</keyword>
<keyword evidence="1" id="KW-0812">Transmembrane</keyword>
<gene>
    <name evidence="3" type="ORF">CP965_10370</name>
</gene>
<reference evidence="3 4" key="1">
    <citation type="submission" date="2017-09" db="EMBL/GenBank/DDBJ databases">
        <title>Genomics of the genus Arcobacter.</title>
        <authorList>
            <person name="Perez-Cataluna A."/>
            <person name="Figueras M.J."/>
            <person name="Salas-Masso N."/>
        </authorList>
    </citation>
    <scope>NUCLEOTIDE SEQUENCE [LARGE SCALE GENOMIC DNA]</scope>
    <source>
        <strain evidence="3 4">F156-34</strain>
    </source>
</reference>